<evidence type="ECO:0000256" key="1">
    <source>
        <dbReference type="PROSITE-ProRule" id="PRU00023"/>
    </source>
</evidence>
<proteinExistence type="predicted"/>
<sequence>MQELERTLQTNFCIFQFVTEIASGSTPQLCLETPEISSRAEGECLITPLNLAVGGEDDCETADASVAVVRCLLEAGADPNHLGSFSTPPLTNAIYRFFDMEPCPSLDQIRSSDCWQVICLLLESGARLDLVNSQRDSPLSLAADRNFDAEFEGYAYRLLKFLLDSSSPETLSNEHVDDVMVQCLLKRAEAAQVYEVYDLLGHFGASLGNISLSAKQNLAKACISRDDVWLASLCVEEEALHHPLNFILLEATKDRPSAVTKYLLEDVRAPVTAVDSGTGSTALHYACRRNDKGIAAALIKRGADIHAVDRYHNFPLSSAILQLSRSKQSADFRTVRFNPPADLRTVRLLLELGADPFRIHSSTGNSDSVERNCHYDPEDYANPCPFEVAIMEDQADAIKLILSMHPLPIPAPAYVNQCNELRESALTVLGKILSGNTAVEPASNNTYSDIQIFTRHGVREHVETLPDCGRWCGCRNSRT</sequence>
<comment type="caution">
    <text evidence="2">The sequence shown here is derived from an EMBL/GenBank/DDBJ whole genome shotgun (WGS) entry which is preliminary data.</text>
</comment>
<dbReference type="Gene3D" id="1.25.40.20">
    <property type="entry name" value="Ankyrin repeat-containing domain"/>
    <property type="match status" value="2"/>
</dbReference>
<keyword evidence="1" id="KW-0040">ANK repeat</keyword>
<dbReference type="SMART" id="SM00248">
    <property type="entry name" value="ANK"/>
    <property type="match status" value="3"/>
</dbReference>
<dbReference type="InterPro" id="IPR002110">
    <property type="entry name" value="Ankyrin_rpt"/>
</dbReference>
<name>A0AAI8VGP2_9PEZI</name>
<reference evidence="2" key="1">
    <citation type="submission" date="2023-10" db="EMBL/GenBank/DDBJ databases">
        <authorList>
            <person name="Hackl T."/>
        </authorList>
    </citation>
    <scope>NUCLEOTIDE SEQUENCE</scope>
</reference>
<dbReference type="Proteomes" id="UP001295740">
    <property type="component" value="Unassembled WGS sequence"/>
</dbReference>
<accession>A0AAI8VGP2</accession>
<dbReference type="PROSITE" id="PS50088">
    <property type="entry name" value="ANK_REPEAT"/>
    <property type="match status" value="1"/>
</dbReference>
<dbReference type="PANTHER" id="PTHR24118:SF99">
    <property type="entry name" value="POTE ANKYRIN DOMAIN FAMILY MEMBER 3C-RELATED"/>
    <property type="match status" value="1"/>
</dbReference>
<dbReference type="PROSITE" id="PS50297">
    <property type="entry name" value="ANK_REP_REGION"/>
    <property type="match status" value="1"/>
</dbReference>
<evidence type="ECO:0000313" key="2">
    <source>
        <dbReference type="EMBL" id="CAJ2504090.1"/>
    </source>
</evidence>
<gene>
    <name evidence="2" type="ORF">KHLLAP_LOCUS4558</name>
</gene>
<keyword evidence="3" id="KW-1185">Reference proteome</keyword>
<dbReference type="EMBL" id="CAUWAG010000006">
    <property type="protein sequence ID" value="CAJ2504090.1"/>
    <property type="molecule type" value="Genomic_DNA"/>
</dbReference>
<organism evidence="2 3">
    <name type="scientific">Anthostomella pinea</name>
    <dbReference type="NCBI Taxonomy" id="933095"/>
    <lineage>
        <taxon>Eukaryota</taxon>
        <taxon>Fungi</taxon>
        <taxon>Dikarya</taxon>
        <taxon>Ascomycota</taxon>
        <taxon>Pezizomycotina</taxon>
        <taxon>Sordariomycetes</taxon>
        <taxon>Xylariomycetidae</taxon>
        <taxon>Xylariales</taxon>
        <taxon>Xylariaceae</taxon>
        <taxon>Anthostomella</taxon>
    </lineage>
</organism>
<dbReference type="InterPro" id="IPR036770">
    <property type="entry name" value="Ankyrin_rpt-contain_sf"/>
</dbReference>
<dbReference type="Pfam" id="PF00023">
    <property type="entry name" value="Ank"/>
    <property type="match status" value="1"/>
</dbReference>
<protein>
    <submittedName>
        <fullName evidence="2">Uu.00g114840.m01.CDS01</fullName>
    </submittedName>
</protein>
<feature type="repeat" description="ANK" evidence="1">
    <location>
        <begin position="278"/>
        <end position="310"/>
    </location>
</feature>
<dbReference type="PANTHER" id="PTHR24118">
    <property type="entry name" value="POTE ANKYRIN DOMAIN"/>
    <property type="match status" value="1"/>
</dbReference>
<evidence type="ECO:0000313" key="3">
    <source>
        <dbReference type="Proteomes" id="UP001295740"/>
    </source>
</evidence>
<dbReference type="AlphaFoldDB" id="A0AAI8VGP2"/>
<dbReference type="SUPFAM" id="SSF48403">
    <property type="entry name" value="Ankyrin repeat"/>
    <property type="match status" value="1"/>
</dbReference>